<feature type="region of interest" description="Disordered" evidence="1">
    <location>
        <begin position="36"/>
        <end position="104"/>
    </location>
</feature>
<gene>
    <name evidence="3" type="ORF">M0H32_27175</name>
</gene>
<evidence type="ECO:0000256" key="2">
    <source>
        <dbReference type="SAM" id="SignalP"/>
    </source>
</evidence>
<evidence type="ECO:0008006" key="5">
    <source>
        <dbReference type="Google" id="ProtNLM"/>
    </source>
</evidence>
<evidence type="ECO:0000256" key="1">
    <source>
        <dbReference type="SAM" id="MobiDB-lite"/>
    </source>
</evidence>
<accession>A0ABT0H2G6</accession>
<comment type="caution">
    <text evidence="3">The sequence shown here is derived from an EMBL/GenBank/DDBJ whole genome shotgun (WGS) entry which is preliminary data.</text>
</comment>
<sequence length="104" mass="10903">MPYVLNFGTSLRLGKLILAAALLMAAAVPATTAETVEPSVVSPGEETARTEQQDPSTSVTTRCNGILKPAPVGDRDLVEPAPEKGRMPVLDPEDIPAQPAPDQN</sequence>
<feature type="signal peptide" evidence="2">
    <location>
        <begin position="1"/>
        <end position="32"/>
    </location>
</feature>
<keyword evidence="2" id="KW-0732">Signal</keyword>
<evidence type="ECO:0000313" key="3">
    <source>
        <dbReference type="EMBL" id="MCK7615856.1"/>
    </source>
</evidence>
<dbReference type="Proteomes" id="UP001431221">
    <property type="component" value="Unassembled WGS sequence"/>
</dbReference>
<organism evidence="3 4">
    <name type="scientific">Roseibium sediminicola</name>
    <dbReference type="NCBI Taxonomy" id="2933272"/>
    <lineage>
        <taxon>Bacteria</taxon>
        <taxon>Pseudomonadati</taxon>
        <taxon>Pseudomonadota</taxon>
        <taxon>Alphaproteobacteria</taxon>
        <taxon>Hyphomicrobiales</taxon>
        <taxon>Stappiaceae</taxon>
        <taxon>Roseibium</taxon>
    </lineage>
</organism>
<dbReference type="RefSeq" id="WP_248159712.1">
    <property type="nucleotide sequence ID" value="NZ_JALNMJ010000033.1"/>
</dbReference>
<protein>
    <recommendedName>
        <fullName evidence="5">Secreted protein</fullName>
    </recommendedName>
</protein>
<proteinExistence type="predicted"/>
<feature type="compositionally biased region" description="Polar residues" evidence="1">
    <location>
        <begin position="53"/>
        <end position="63"/>
    </location>
</feature>
<feature type="chain" id="PRO_5045051634" description="Secreted protein" evidence="2">
    <location>
        <begin position="33"/>
        <end position="104"/>
    </location>
</feature>
<name>A0ABT0H2G6_9HYPH</name>
<feature type="compositionally biased region" description="Basic and acidic residues" evidence="1">
    <location>
        <begin position="73"/>
        <end position="86"/>
    </location>
</feature>
<reference evidence="3" key="1">
    <citation type="submission" date="2022-04" db="EMBL/GenBank/DDBJ databases">
        <title>Roseibium sp. CAU 1639 isolated from mud.</title>
        <authorList>
            <person name="Kim W."/>
        </authorList>
    </citation>
    <scope>NUCLEOTIDE SEQUENCE</scope>
    <source>
        <strain evidence="3">CAU 1639</strain>
    </source>
</reference>
<evidence type="ECO:0000313" key="4">
    <source>
        <dbReference type="Proteomes" id="UP001431221"/>
    </source>
</evidence>
<keyword evidence="4" id="KW-1185">Reference proteome</keyword>
<dbReference type="EMBL" id="JALNMJ010000033">
    <property type="protein sequence ID" value="MCK7615856.1"/>
    <property type="molecule type" value="Genomic_DNA"/>
</dbReference>